<dbReference type="InterPro" id="IPR011006">
    <property type="entry name" value="CheY-like_superfamily"/>
</dbReference>
<dbReference type="Pfam" id="PF00196">
    <property type="entry name" value="GerE"/>
    <property type="match status" value="1"/>
</dbReference>
<feature type="modified residue" description="4-aspartylphosphate" evidence="2">
    <location>
        <position position="53"/>
    </location>
</feature>
<accession>A0A0C1QAW8</accession>
<dbReference type="PRINTS" id="PR00038">
    <property type="entry name" value="HTHLUXR"/>
</dbReference>
<dbReference type="InterPro" id="IPR000792">
    <property type="entry name" value="Tscrpt_reg_LuxR_C"/>
</dbReference>
<feature type="domain" description="Response regulatory" evidence="4">
    <location>
        <begin position="2"/>
        <end position="118"/>
    </location>
</feature>
<evidence type="ECO:0000313" key="6">
    <source>
        <dbReference type="Proteomes" id="UP000031327"/>
    </source>
</evidence>
<sequence length="199" mass="21796">MKVLVVEDQALVRNAISALLSLEPGLEVIGQVEDGQQALEFLVNNTPDIVLSDIEMPKVTGLDLAQEIQKKYPTVKVVIMTTFSRSGYIRRAMESNAKGFILKEAPSDYLINALKKASVGQKVIDPELAMNALNDSDPLSDKERKALRLAGEGLKTKQIAASLYLSEGTVRNYLSDAIAKLNATNRIDAARIARQKGWL</sequence>
<dbReference type="PANTHER" id="PTHR43214">
    <property type="entry name" value="TWO-COMPONENT RESPONSE REGULATOR"/>
    <property type="match status" value="1"/>
</dbReference>
<dbReference type="GO" id="GO:0006355">
    <property type="term" value="P:regulation of DNA-templated transcription"/>
    <property type="evidence" value="ECO:0007669"/>
    <property type="project" value="InterPro"/>
</dbReference>
<dbReference type="SMART" id="SM00448">
    <property type="entry name" value="REC"/>
    <property type="match status" value="1"/>
</dbReference>
<dbReference type="Gene3D" id="3.40.50.2300">
    <property type="match status" value="1"/>
</dbReference>
<feature type="domain" description="HTH luxR-type" evidence="3">
    <location>
        <begin position="132"/>
        <end position="197"/>
    </location>
</feature>
<keyword evidence="1" id="KW-0238">DNA-binding</keyword>
<dbReference type="GO" id="GO:0000160">
    <property type="term" value="P:phosphorelay signal transduction system"/>
    <property type="evidence" value="ECO:0007669"/>
    <property type="project" value="InterPro"/>
</dbReference>
<dbReference type="PROSITE" id="PS50110">
    <property type="entry name" value="RESPONSE_REGULATORY"/>
    <property type="match status" value="1"/>
</dbReference>
<dbReference type="PROSITE" id="PS50043">
    <property type="entry name" value="HTH_LUXR_2"/>
    <property type="match status" value="1"/>
</dbReference>
<proteinExistence type="predicted"/>
<dbReference type="InterPro" id="IPR036388">
    <property type="entry name" value="WH-like_DNA-bd_sf"/>
</dbReference>
<dbReference type="Pfam" id="PF00072">
    <property type="entry name" value="Response_reg"/>
    <property type="match status" value="1"/>
</dbReference>
<keyword evidence="2" id="KW-0597">Phosphoprotein</keyword>
<dbReference type="SMART" id="SM00421">
    <property type="entry name" value="HTH_LUXR"/>
    <property type="match status" value="1"/>
</dbReference>
<evidence type="ECO:0000256" key="2">
    <source>
        <dbReference type="PROSITE-ProRule" id="PRU00169"/>
    </source>
</evidence>
<reference evidence="5 6" key="1">
    <citation type="submission" date="2014-12" db="EMBL/GenBank/DDBJ databases">
        <title>Draft Genome Sequence of Pseudoalteromonas luteoviolacea HI1.</title>
        <authorList>
            <person name="Asahina A.Y."/>
            <person name="Hadfield M.G."/>
        </authorList>
    </citation>
    <scope>NUCLEOTIDE SEQUENCE [LARGE SCALE GENOMIC DNA]</scope>
    <source>
        <strain evidence="5 6">HI1</strain>
    </source>
</reference>
<comment type="caution">
    <text evidence="5">The sequence shown here is derived from an EMBL/GenBank/DDBJ whole genome shotgun (WGS) entry which is preliminary data.</text>
</comment>
<dbReference type="SUPFAM" id="SSF46894">
    <property type="entry name" value="C-terminal effector domain of the bipartite response regulators"/>
    <property type="match status" value="1"/>
</dbReference>
<evidence type="ECO:0000313" key="5">
    <source>
        <dbReference type="EMBL" id="KID57796.1"/>
    </source>
</evidence>
<name>A0A0C1QAW8_9GAMM</name>
<organism evidence="5 6">
    <name type="scientific">Pseudoalteromonas luteoviolacea</name>
    <dbReference type="NCBI Taxonomy" id="43657"/>
    <lineage>
        <taxon>Bacteria</taxon>
        <taxon>Pseudomonadati</taxon>
        <taxon>Pseudomonadota</taxon>
        <taxon>Gammaproteobacteria</taxon>
        <taxon>Alteromonadales</taxon>
        <taxon>Pseudoalteromonadaceae</taxon>
        <taxon>Pseudoalteromonas</taxon>
    </lineage>
</organism>
<dbReference type="OrthoDB" id="9796655at2"/>
<dbReference type="InterPro" id="IPR039420">
    <property type="entry name" value="WalR-like"/>
</dbReference>
<dbReference type="SUPFAM" id="SSF52172">
    <property type="entry name" value="CheY-like"/>
    <property type="match status" value="1"/>
</dbReference>
<dbReference type="AlphaFoldDB" id="A0A0C1QAW8"/>
<dbReference type="CDD" id="cd06170">
    <property type="entry name" value="LuxR_C_like"/>
    <property type="match status" value="1"/>
</dbReference>
<dbReference type="GO" id="GO:0003677">
    <property type="term" value="F:DNA binding"/>
    <property type="evidence" value="ECO:0007669"/>
    <property type="project" value="UniProtKB-KW"/>
</dbReference>
<dbReference type="RefSeq" id="WP_039608097.1">
    <property type="nucleotide sequence ID" value="NZ_JWIC01000004.1"/>
</dbReference>
<dbReference type="Gene3D" id="1.10.10.10">
    <property type="entry name" value="Winged helix-like DNA-binding domain superfamily/Winged helix DNA-binding domain"/>
    <property type="match status" value="1"/>
</dbReference>
<gene>
    <name evidence="5" type="ORF">JF50_03320</name>
</gene>
<dbReference type="EMBL" id="JWIC01000004">
    <property type="protein sequence ID" value="KID57796.1"/>
    <property type="molecule type" value="Genomic_DNA"/>
</dbReference>
<protein>
    <submittedName>
        <fullName evidence="5">Transcriptional regulator</fullName>
    </submittedName>
</protein>
<dbReference type="Proteomes" id="UP000031327">
    <property type="component" value="Unassembled WGS sequence"/>
</dbReference>
<evidence type="ECO:0000256" key="1">
    <source>
        <dbReference type="ARBA" id="ARBA00023125"/>
    </source>
</evidence>
<dbReference type="PANTHER" id="PTHR43214:SF42">
    <property type="entry name" value="TRANSCRIPTIONAL REGULATORY PROTEIN DESR"/>
    <property type="match status" value="1"/>
</dbReference>
<dbReference type="InterPro" id="IPR001789">
    <property type="entry name" value="Sig_transdc_resp-reg_receiver"/>
</dbReference>
<evidence type="ECO:0000259" key="3">
    <source>
        <dbReference type="PROSITE" id="PS50043"/>
    </source>
</evidence>
<evidence type="ECO:0000259" key="4">
    <source>
        <dbReference type="PROSITE" id="PS50110"/>
    </source>
</evidence>
<dbReference type="InterPro" id="IPR016032">
    <property type="entry name" value="Sig_transdc_resp-reg_C-effctor"/>
</dbReference>